<dbReference type="PANTHER" id="PTHR11261:SF3">
    <property type="entry name" value="RETINOL-BINDING PROTEIN 3"/>
    <property type="match status" value="1"/>
</dbReference>
<dbReference type="CDD" id="cd07563">
    <property type="entry name" value="Peptidase_S41_IRBP"/>
    <property type="match status" value="1"/>
</dbReference>
<reference evidence="4" key="1">
    <citation type="submission" date="2024-05" db="EMBL/GenBank/DDBJ databases">
        <title>Pontimicrobium maritimus sp. nov., isolated form sea water.</title>
        <authorList>
            <person name="Muhammad N."/>
            <person name="Vuong T.Q."/>
            <person name="Han H.L."/>
            <person name="Kim S.-G."/>
        </authorList>
    </citation>
    <scope>NUCLEOTIDE SEQUENCE</scope>
    <source>
        <strain evidence="4">SW4</strain>
    </source>
</reference>
<protein>
    <submittedName>
        <fullName evidence="4">S41 family peptidase</fullName>
    </submittedName>
</protein>
<name>A0AAU7BPJ1_9FLAO</name>
<dbReference type="GO" id="GO:0006508">
    <property type="term" value="P:proteolysis"/>
    <property type="evidence" value="ECO:0007669"/>
    <property type="project" value="InterPro"/>
</dbReference>
<feature type="chain" id="PRO_5043526205" evidence="2">
    <location>
        <begin position="22"/>
        <end position="439"/>
    </location>
</feature>
<dbReference type="Gene3D" id="1.25.40.10">
    <property type="entry name" value="Tetratricopeptide repeat domain"/>
    <property type="match status" value="1"/>
</dbReference>
<dbReference type="Gene3D" id="3.30.750.44">
    <property type="match status" value="1"/>
</dbReference>
<sequence>MKNLKNALFAILIFTPLLQFAQSNDDIIKNIQKLMLENYIFLDKAKETNLHLEGLMKNNYFDTYTDPKDFAKALSVEMQKITNDKHLNVAPPRPPRPPRSNSDFTSRHLTNLVRFRSGGFGKIDLLEGNVGYVELKGFRREDISKVDDVMNYLSTADAIIIDLRENGGGGGLGLYWSSYFLKENTPLTGSYERRTDTTIELKTVSVKGNQRLSMPIFFLTSNRTFSAAEAFAYDLQARKRAIIVGETTGGGAHPVNGMRLPKGYRLIVPYARSINPITKTNWEGVGVIPNYKTTKEESLTKAKELAIIAAKKYREKPFNELKLLLAKSEITQNDEDTVYELFKLLLKRNHLEDFMINNMGYSYLRDKQINSAYVIFKSNMNIFPDSPNGHDSYAEVLALKGNKTEALKHYKQAVLLAEKQNDRQLEIYKNNLLKFENKR</sequence>
<evidence type="ECO:0000256" key="2">
    <source>
        <dbReference type="SAM" id="SignalP"/>
    </source>
</evidence>
<proteinExistence type="predicted"/>
<dbReference type="RefSeq" id="WP_347921877.1">
    <property type="nucleotide sequence ID" value="NZ_CP157199.1"/>
</dbReference>
<organism evidence="4">
    <name type="scientific">Pontimicrobium sp. SW4</name>
    <dbReference type="NCBI Taxonomy" id="3153519"/>
    <lineage>
        <taxon>Bacteria</taxon>
        <taxon>Pseudomonadati</taxon>
        <taxon>Bacteroidota</taxon>
        <taxon>Flavobacteriia</taxon>
        <taxon>Flavobacteriales</taxon>
        <taxon>Flavobacteriaceae</taxon>
        <taxon>Pontimicrobium</taxon>
    </lineage>
</organism>
<dbReference type="SMART" id="SM00245">
    <property type="entry name" value="TSPc"/>
    <property type="match status" value="1"/>
</dbReference>
<evidence type="ECO:0000313" key="4">
    <source>
        <dbReference type="EMBL" id="XBG59910.1"/>
    </source>
</evidence>
<gene>
    <name evidence="4" type="ORF">ABGB03_08545</name>
</gene>
<evidence type="ECO:0000256" key="1">
    <source>
        <dbReference type="SAM" id="MobiDB-lite"/>
    </source>
</evidence>
<dbReference type="InterPro" id="IPR011990">
    <property type="entry name" value="TPR-like_helical_dom_sf"/>
</dbReference>
<dbReference type="SUPFAM" id="SSF52096">
    <property type="entry name" value="ClpP/crotonase"/>
    <property type="match status" value="1"/>
</dbReference>
<dbReference type="SUPFAM" id="SSF81901">
    <property type="entry name" value="HCP-like"/>
    <property type="match status" value="1"/>
</dbReference>
<feature type="region of interest" description="Disordered" evidence="1">
    <location>
        <begin position="84"/>
        <end position="104"/>
    </location>
</feature>
<dbReference type="PANTHER" id="PTHR11261">
    <property type="entry name" value="INTERPHOTORECEPTOR RETINOID-BINDING PROTEIN"/>
    <property type="match status" value="1"/>
</dbReference>
<dbReference type="AlphaFoldDB" id="A0AAU7BPJ1"/>
<keyword evidence="2" id="KW-0732">Signal</keyword>
<dbReference type="InterPro" id="IPR005151">
    <property type="entry name" value="Tail-specific_protease"/>
</dbReference>
<accession>A0AAU7BPJ1</accession>
<dbReference type="GO" id="GO:0008236">
    <property type="term" value="F:serine-type peptidase activity"/>
    <property type="evidence" value="ECO:0007669"/>
    <property type="project" value="InterPro"/>
</dbReference>
<dbReference type="Pfam" id="PF11918">
    <property type="entry name" value="Peptidase_S41_N"/>
    <property type="match status" value="1"/>
</dbReference>
<dbReference type="EMBL" id="CP157199">
    <property type="protein sequence ID" value="XBG59910.1"/>
    <property type="molecule type" value="Genomic_DNA"/>
</dbReference>
<feature type="domain" description="Tail specific protease" evidence="3">
    <location>
        <begin position="102"/>
        <end position="294"/>
    </location>
</feature>
<dbReference type="InterPro" id="IPR029045">
    <property type="entry name" value="ClpP/crotonase-like_dom_sf"/>
</dbReference>
<dbReference type="Gene3D" id="3.90.226.10">
    <property type="entry name" value="2-enoyl-CoA Hydratase, Chain A, domain 1"/>
    <property type="match status" value="1"/>
</dbReference>
<dbReference type="Pfam" id="PF03572">
    <property type="entry name" value="Peptidase_S41"/>
    <property type="match status" value="1"/>
</dbReference>
<feature type="signal peptide" evidence="2">
    <location>
        <begin position="1"/>
        <end position="21"/>
    </location>
</feature>
<evidence type="ECO:0000259" key="3">
    <source>
        <dbReference type="SMART" id="SM00245"/>
    </source>
</evidence>